<feature type="compositionally biased region" description="Basic and acidic residues" evidence="1">
    <location>
        <begin position="50"/>
        <end position="62"/>
    </location>
</feature>
<organism evidence="2 3">
    <name type="scientific">Rhynchophorus ferrugineus</name>
    <name type="common">Red palm weevil</name>
    <name type="synonym">Curculio ferrugineus</name>
    <dbReference type="NCBI Taxonomy" id="354439"/>
    <lineage>
        <taxon>Eukaryota</taxon>
        <taxon>Metazoa</taxon>
        <taxon>Ecdysozoa</taxon>
        <taxon>Arthropoda</taxon>
        <taxon>Hexapoda</taxon>
        <taxon>Insecta</taxon>
        <taxon>Pterygota</taxon>
        <taxon>Neoptera</taxon>
        <taxon>Endopterygota</taxon>
        <taxon>Coleoptera</taxon>
        <taxon>Polyphaga</taxon>
        <taxon>Cucujiformia</taxon>
        <taxon>Curculionidae</taxon>
        <taxon>Dryophthorinae</taxon>
        <taxon>Rhynchophorus</taxon>
    </lineage>
</organism>
<feature type="compositionally biased region" description="Basic and acidic residues" evidence="1">
    <location>
        <begin position="24"/>
        <end position="35"/>
    </location>
</feature>
<proteinExistence type="predicted"/>
<feature type="region of interest" description="Disordered" evidence="1">
    <location>
        <begin position="13"/>
        <end position="69"/>
    </location>
</feature>
<gene>
    <name evidence="2" type="ORF">GWI33_010752</name>
</gene>
<name>A0A834ISP7_RHYFE</name>
<protein>
    <submittedName>
        <fullName evidence="2">Uncharacterized protein</fullName>
    </submittedName>
</protein>
<comment type="caution">
    <text evidence="2">The sequence shown here is derived from an EMBL/GenBank/DDBJ whole genome shotgun (WGS) entry which is preliminary data.</text>
</comment>
<keyword evidence="3" id="KW-1185">Reference proteome</keyword>
<evidence type="ECO:0000313" key="3">
    <source>
        <dbReference type="Proteomes" id="UP000625711"/>
    </source>
</evidence>
<evidence type="ECO:0000256" key="1">
    <source>
        <dbReference type="SAM" id="MobiDB-lite"/>
    </source>
</evidence>
<evidence type="ECO:0000313" key="2">
    <source>
        <dbReference type="EMBL" id="KAF7285351.1"/>
    </source>
</evidence>
<dbReference type="Proteomes" id="UP000625711">
    <property type="component" value="Unassembled WGS sequence"/>
</dbReference>
<reference evidence="2" key="1">
    <citation type="submission" date="2020-08" db="EMBL/GenBank/DDBJ databases">
        <title>Genome sequencing and assembly of the red palm weevil Rhynchophorus ferrugineus.</title>
        <authorList>
            <person name="Dias G.B."/>
            <person name="Bergman C.M."/>
            <person name="Manee M."/>
        </authorList>
    </citation>
    <scope>NUCLEOTIDE SEQUENCE</scope>
    <source>
        <strain evidence="2">AA-2017</strain>
        <tissue evidence="2">Whole larva</tissue>
    </source>
</reference>
<dbReference type="AlphaFoldDB" id="A0A834ISP7"/>
<dbReference type="EMBL" id="JAACXV010000056">
    <property type="protein sequence ID" value="KAF7285351.1"/>
    <property type="molecule type" value="Genomic_DNA"/>
</dbReference>
<sequence>MFEKAAVARIRYENSRSKRHPRKIDRVYSRTGEKRAGRKISQPPVVSRRGISDRKFSPHLNEDTTQSGVKPRHYYSLLGNRRTTIRKKIDGKLLSFPFTSPTGYSIHLPLSCRHPCDLDFKT</sequence>
<accession>A0A834ISP7</accession>